<reference evidence="2" key="1">
    <citation type="submission" date="2020-01" db="EMBL/GenBank/DDBJ databases">
        <authorList>
            <person name="Meier V. D."/>
            <person name="Meier V D."/>
        </authorList>
    </citation>
    <scope>NUCLEOTIDE SEQUENCE</scope>
    <source>
        <strain evidence="2">HLG_WM_MAG_10</strain>
    </source>
</reference>
<feature type="non-terminal residue" evidence="2">
    <location>
        <position position="1"/>
    </location>
</feature>
<dbReference type="NCBIfam" id="TIGR04183">
    <property type="entry name" value="Por_Secre_tail"/>
    <property type="match status" value="1"/>
</dbReference>
<dbReference type="AlphaFoldDB" id="A0A6S6T1B9"/>
<accession>A0A6S6T1B9</accession>
<feature type="domain" description="Secretion system C-terminal sorting" evidence="1">
    <location>
        <begin position="283"/>
        <end position="354"/>
    </location>
</feature>
<evidence type="ECO:0000259" key="1">
    <source>
        <dbReference type="Pfam" id="PF18962"/>
    </source>
</evidence>
<proteinExistence type="predicted"/>
<gene>
    <name evidence="2" type="ORF">HELGO_WM37312</name>
</gene>
<dbReference type="EMBL" id="CACVAQ010000167">
    <property type="protein sequence ID" value="CAA6810555.1"/>
    <property type="molecule type" value="Genomic_DNA"/>
</dbReference>
<protein>
    <recommendedName>
        <fullName evidence="1">Secretion system C-terminal sorting domain-containing protein</fullName>
    </recommendedName>
</protein>
<evidence type="ECO:0000313" key="2">
    <source>
        <dbReference type="EMBL" id="CAA6810555.1"/>
    </source>
</evidence>
<dbReference type="InterPro" id="IPR026444">
    <property type="entry name" value="Secre_tail"/>
</dbReference>
<dbReference type="Pfam" id="PF18962">
    <property type="entry name" value="Por_Secre_tail"/>
    <property type="match status" value="1"/>
</dbReference>
<organism evidence="2">
    <name type="scientific">uncultured Aureispira sp</name>
    <dbReference type="NCBI Taxonomy" id="1331704"/>
    <lineage>
        <taxon>Bacteria</taxon>
        <taxon>Pseudomonadati</taxon>
        <taxon>Bacteroidota</taxon>
        <taxon>Saprospiria</taxon>
        <taxon>Saprospirales</taxon>
        <taxon>Saprospiraceae</taxon>
        <taxon>Aureispira</taxon>
        <taxon>environmental samples</taxon>
    </lineage>
</organism>
<sequence>SWTLKNSAGQTVESGSGYADGDASITETFCLADGCYDFTINDSYGDGICCSYGNGSYSLVDASGTSLISGAAFTSTETQQACLGSTGGGGGGGTTPSTTQIYGDYFESGFGNWNDGGGDCARYNGSRSSEGSYSIRLRDNSSTASSMTSDAFDATSYDQITVDFTFYAYSMETGEDFFVKIYNGSSWSTVEAYVSGTDFSNNQFYTASVTLDKANYNFTSSAQLRFQCDASANADQVYIDEVVVTGIVGNARTMGNSIAELNTPSNNANTLPSLDEVALEMNLYPNPATSVLNIDILNTEATFVGRIMDATGKTLWTGDIEAGNNQINLNQLVTGIYYFTAVKQDGTVITKKFVKKN</sequence>
<name>A0A6S6T1B9_9BACT</name>